<dbReference type="GeneID" id="102045491"/>
<evidence type="ECO:0000256" key="2">
    <source>
        <dbReference type="ARBA" id="ARBA00023027"/>
    </source>
</evidence>
<feature type="region of interest" description="Disordered" evidence="3">
    <location>
        <begin position="343"/>
        <end position="376"/>
    </location>
</feature>
<dbReference type="InterPro" id="IPR035587">
    <property type="entry name" value="DUS-like_FMN-bd"/>
</dbReference>
<dbReference type="PANTHER" id="PTHR11082">
    <property type="entry name" value="TRNA-DIHYDROURIDINE SYNTHASE"/>
    <property type="match status" value="1"/>
</dbReference>
<name>A0A8N5I4C2_GEOFO</name>
<evidence type="ECO:0000313" key="6">
    <source>
        <dbReference type="RefSeq" id="XP_030920150.1"/>
    </source>
</evidence>
<organism evidence="5 6">
    <name type="scientific">Geospiza fortis</name>
    <name type="common">Medium ground-finch</name>
    <dbReference type="NCBI Taxonomy" id="48883"/>
    <lineage>
        <taxon>Eukaryota</taxon>
        <taxon>Metazoa</taxon>
        <taxon>Chordata</taxon>
        <taxon>Craniata</taxon>
        <taxon>Vertebrata</taxon>
        <taxon>Euteleostomi</taxon>
        <taxon>Archelosauria</taxon>
        <taxon>Archosauria</taxon>
        <taxon>Dinosauria</taxon>
        <taxon>Saurischia</taxon>
        <taxon>Theropoda</taxon>
        <taxon>Coelurosauria</taxon>
        <taxon>Aves</taxon>
        <taxon>Neognathae</taxon>
        <taxon>Neoaves</taxon>
        <taxon>Telluraves</taxon>
        <taxon>Australaves</taxon>
        <taxon>Passeriformes</taxon>
        <taxon>Thraupidae</taxon>
        <taxon>Geospiza</taxon>
    </lineage>
</organism>
<reference evidence="6" key="1">
    <citation type="submission" date="2025-08" db="UniProtKB">
        <authorList>
            <consortium name="RefSeq"/>
        </authorList>
    </citation>
    <scope>IDENTIFICATION</scope>
</reference>
<dbReference type="CTD" id="64118"/>
<dbReference type="InterPro" id="IPR013785">
    <property type="entry name" value="Aldolase_TIM"/>
</dbReference>
<dbReference type="Pfam" id="PF05142">
    <property type="entry name" value="DUF702"/>
    <property type="match status" value="1"/>
</dbReference>
<dbReference type="CDD" id="cd02801">
    <property type="entry name" value="DUS_like_FMN"/>
    <property type="match status" value="1"/>
</dbReference>
<feature type="compositionally biased region" description="Basic and acidic residues" evidence="3">
    <location>
        <begin position="236"/>
        <end position="256"/>
    </location>
</feature>
<evidence type="ECO:0000313" key="5">
    <source>
        <dbReference type="Proteomes" id="UP000504602"/>
    </source>
</evidence>
<evidence type="ECO:0000256" key="1">
    <source>
        <dbReference type="ARBA" id="ARBA00022857"/>
    </source>
</evidence>
<keyword evidence="1" id="KW-0521">NADP</keyword>
<dbReference type="SUPFAM" id="SSF51395">
    <property type="entry name" value="FMN-linked oxidoreductases"/>
    <property type="match status" value="1"/>
</dbReference>
<evidence type="ECO:0000256" key="3">
    <source>
        <dbReference type="SAM" id="MobiDB-lite"/>
    </source>
</evidence>
<dbReference type="AlphaFoldDB" id="A0A8N5I4C2"/>
<dbReference type="RefSeq" id="XP_030920150.1">
    <property type="nucleotide sequence ID" value="XM_031064290.1"/>
</dbReference>
<dbReference type="PANTHER" id="PTHR11082:SF5">
    <property type="entry name" value="TRNA-DIHYDROURIDINE(16_17) SYNTHASE [NAD(P)(+)]-LIKE"/>
    <property type="match status" value="1"/>
</dbReference>
<keyword evidence="2" id="KW-0520">NAD</keyword>
<keyword evidence="5" id="KW-1185">Reference proteome</keyword>
<evidence type="ECO:0000259" key="4">
    <source>
        <dbReference type="Pfam" id="PF01207"/>
    </source>
</evidence>
<sequence length="376" mass="42565">MLRRADTFHSIVQPTYPCFQSFSVLLANEKLSVPITCKIRVFPDIDKTVKYAQMLEKAGCQLLTVHGRTKEQKGPLAGVASWEHIQAVRKAVNIPVFANGNIQCLSDVEECIRKTGVHGVMSAGNLHNPALFEGRNPLVWEMAEEYLEIVRKYPCPLSYVRAHLFKLWHHTLQVYQQLREELAKVKTLEGIVDVNRELKLRCQEEIANQKEGEKPKEGLPFFHWICQPYIRPGPKERCRENGDSGTEKGVRGKRALEEEEDGNSELLSKNKQKKKLRNPNKSFDPSLKPKYAKCDQCGNPKGTKCVFNMCRGCCKKRAFKEVADCPGHGLLFKTKYEKSLSWQHSQRGIQTPEISQRGDAEVGETAVLKEAGDSTG</sequence>
<proteinExistence type="predicted"/>
<feature type="region of interest" description="Disordered" evidence="3">
    <location>
        <begin position="236"/>
        <end position="284"/>
    </location>
</feature>
<protein>
    <submittedName>
        <fullName evidence="6">tRNA-dihydrouridine(16/17) synthase [NAD(P)(+)]-like isoform X1</fullName>
    </submittedName>
</protein>
<feature type="compositionally biased region" description="Polar residues" evidence="3">
    <location>
        <begin position="343"/>
        <end position="354"/>
    </location>
</feature>
<dbReference type="Pfam" id="PF01207">
    <property type="entry name" value="Dus"/>
    <property type="match status" value="1"/>
</dbReference>
<gene>
    <name evidence="6" type="primary">DUS1L</name>
</gene>
<dbReference type="Proteomes" id="UP000504602">
    <property type="component" value="Unplaced"/>
</dbReference>
<accession>A0A8N5I4C2</accession>
<feature type="domain" description="DUS-like FMN-binding" evidence="4">
    <location>
        <begin position="29"/>
        <end position="201"/>
    </location>
</feature>
<dbReference type="GO" id="GO:0017150">
    <property type="term" value="F:tRNA dihydrouridine synthase activity"/>
    <property type="evidence" value="ECO:0007669"/>
    <property type="project" value="TreeGrafter"/>
</dbReference>
<dbReference type="Gene3D" id="3.20.20.70">
    <property type="entry name" value="Aldolase class I"/>
    <property type="match status" value="1"/>
</dbReference>